<evidence type="ECO:0000313" key="2">
    <source>
        <dbReference type="EMBL" id="KAF1952610.1"/>
    </source>
</evidence>
<dbReference type="AlphaFoldDB" id="A0A6A5TL19"/>
<sequence>MFCVTRKGDRHSGRLLSQCGHQGGFRCAVMFVCLSVSRRPGGRGTGVAVWSAESGEGRSPLSREAAPGWEERASPATQERRWCSAGACRRECRLIAGSAGQRQPDERVGLRRPIFCEGKRLWENKCAPNAAHVHVSPCLARLQPPTFSVHGFNNDVSSWKAFGIVL</sequence>
<accession>A0A6A5TL19</accession>
<gene>
    <name evidence="2" type="ORF">CC80DRAFT_171219</name>
</gene>
<evidence type="ECO:0000313" key="3">
    <source>
        <dbReference type="Proteomes" id="UP000800035"/>
    </source>
</evidence>
<proteinExistence type="predicted"/>
<dbReference type="Proteomes" id="UP000800035">
    <property type="component" value="Unassembled WGS sequence"/>
</dbReference>
<name>A0A6A5TL19_9PLEO</name>
<reference evidence="2" key="1">
    <citation type="journal article" date="2020" name="Stud. Mycol.">
        <title>101 Dothideomycetes genomes: a test case for predicting lifestyles and emergence of pathogens.</title>
        <authorList>
            <person name="Haridas S."/>
            <person name="Albert R."/>
            <person name="Binder M."/>
            <person name="Bloem J."/>
            <person name="Labutti K."/>
            <person name="Salamov A."/>
            <person name="Andreopoulos B."/>
            <person name="Baker S."/>
            <person name="Barry K."/>
            <person name="Bills G."/>
            <person name="Bluhm B."/>
            <person name="Cannon C."/>
            <person name="Castanera R."/>
            <person name="Culley D."/>
            <person name="Daum C."/>
            <person name="Ezra D."/>
            <person name="Gonzalez J."/>
            <person name="Henrissat B."/>
            <person name="Kuo A."/>
            <person name="Liang C."/>
            <person name="Lipzen A."/>
            <person name="Lutzoni F."/>
            <person name="Magnuson J."/>
            <person name="Mondo S."/>
            <person name="Nolan M."/>
            <person name="Ohm R."/>
            <person name="Pangilinan J."/>
            <person name="Park H.-J."/>
            <person name="Ramirez L."/>
            <person name="Alfaro M."/>
            <person name="Sun H."/>
            <person name="Tritt A."/>
            <person name="Yoshinaga Y."/>
            <person name="Zwiers L.-H."/>
            <person name="Turgeon B."/>
            <person name="Goodwin S."/>
            <person name="Spatafora J."/>
            <person name="Crous P."/>
            <person name="Grigoriev I."/>
        </authorList>
    </citation>
    <scope>NUCLEOTIDE SEQUENCE</scope>
    <source>
        <strain evidence="2">CBS 675.92</strain>
    </source>
</reference>
<feature type="region of interest" description="Disordered" evidence="1">
    <location>
        <begin position="40"/>
        <end position="76"/>
    </location>
</feature>
<organism evidence="2 3">
    <name type="scientific">Byssothecium circinans</name>
    <dbReference type="NCBI Taxonomy" id="147558"/>
    <lineage>
        <taxon>Eukaryota</taxon>
        <taxon>Fungi</taxon>
        <taxon>Dikarya</taxon>
        <taxon>Ascomycota</taxon>
        <taxon>Pezizomycotina</taxon>
        <taxon>Dothideomycetes</taxon>
        <taxon>Pleosporomycetidae</taxon>
        <taxon>Pleosporales</taxon>
        <taxon>Massarineae</taxon>
        <taxon>Massarinaceae</taxon>
        <taxon>Byssothecium</taxon>
    </lineage>
</organism>
<keyword evidence="3" id="KW-1185">Reference proteome</keyword>
<protein>
    <submittedName>
        <fullName evidence="2">Uncharacterized protein</fullName>
    </submittedName>
</protein>
<dbReference type="EMBL" id="ML977009">
    <property type="protein sequence ID" value="KAF1952610.1"/>
    <property type="molecule type" value="Genomic_DNA"/>
</dbReference>
<evidence type="ECO:0000256" key="1">
    <source>
        <dbReference type="SAM" id="MobiDB-lite"/>
    </source>
</evidence>